<reference evidence="2 3" key="1">
    <citation type="submission" date="2024-01" db="EMBL/GenBank/DDBJ databases">
        <title>A draft genome for a cacao thread blight-causing isolate of Paramarasmius palmivorus.</title>
        <authorList>
            <person name="Baruah I.K."/>
            <person name="Bukari Y."/>
            <person name="Amoako-Attah I."/>
            <person name="Meinhardt L.W."/>
            <person name="Bailey B.A."/>
            <person name="Cohen S.P."/>
        </authorList>
    </citation>
    <scope>NUCLEOTIDE SEQUENCE [LARGE SCALE GENOMIC DNA]</scope>
    <source>
        <strain evidence="2 3">GH-12</strain>
    </source>
</reference>
<feature type="compositionally biased region" description="Pro residues" evidence="1">
    <location>
        <begin position="10"/>
        <end position="25"/>
    </location>
</feature>
<sequence>MIRESSTTLMPPPPVPPSHGGPPPAIVGKLSRQVSSISSVRARPRPVAKSSRVCQPRPAAPQPKKKPKPVVKQPRTQTIEEIQKIYRSKPEYVKRSINILQALGHMSHFDKSILRVADTESKRVVPSGLNSLEAKAGANYTTEERLMKLEEIMTTIANQVLDTIAEKLPERSAYKLEDAVNRSDQVASIRMSLLEHFIVMSPVDRRFFFLKNGPAEEMFSSAQRIFKLAVAAGHERKDVVICIPGNHNGTKFLRIPAARDNVPFKINVFGIKTTEKAIDFGVGGATMVTMHLGQVCWNDPTKEHPMIEVVKQTDEKFRKYGAKKKISLFVSGASTLQEIDTLRENIDGLIRVPHIEQPLFTSAITSLRQPAAAPQTFAGPGEFDFGAYDRNFDNLSDKLYSILMNQAWRRDQARQRSAPPSDDGFARQPGVVVANPTNPARTLKRTMSKLDVTETVTQSGTGKKRRVD</sequence>
<dbReference type="Proteomes" id="UP001383192">
    <property type="component" value="Unassembled WGS sequence"/>
</dbReference>
<dbReference type="EMBL" id="JAYKXP010000011">
    <property type="protein sequence ID" value="KAK7052998.1"/>
    <property type="molecule type" value="Genomic_DNA"/>
</dbReference>
<accession>A0AAW0DP00</accession>
<dbReference type="AlphaFoldDB" id="A0AAW0DP00"/>
<proteinExistence type="predicted"/>
<dbReference type="InterPro" id="IPR013785">
    <property type="entry name" value="Aldolase_TIM"/>
</dbReference>
<dbReference type="Gene3D" id="3.20.20.70">
    <property type="entry name" value="Aldolase class I"/>
    <property type="match status" value="1"/>
</dbReference>
<evidence type="ECO:0000313" key="3">
    <source>
        <dbReference type="Proteomes" id="UP001383192"/>
    </source>
</evidence>
<feature type="region of interest" description="Disordered" evidence="1">
    <location>
        <begin position="411"/>
        <end position="468"/>
    </location>
</feature>
<gene>
    <name evidence="2" type="ORF">VNI00_004319</name>
</gene>
<name>A0AAW0DP00_9AGAR</name>
<protein>
    <submittedName>
        <fullName evidence="2">Uncharacterized protein</fullName>
    </submittedName>
</protein>
<feature type="region of interest" description="Disordered" evidence="1">
    <location>
        <begin position="1"/>
        <end position="75"/>
    </location>
</feature>
<comment type="caution">
    <text evidence="2">The sequence shown here is derived from an EMBL/GenBank/DDBJ whole genome shotgun (WGS) entry which is preliminary data.</text>
</comment>
<evidence type="ECO:0000256" key="1">
    <source>
        <dbReference type="SAM" id="MobiDB-lite"/>
    </source>
</evidence>
<organism evidence="2 3">
    <name type="scientific">Paramarasmius palmivorus</name>
    <dbReference type="NCBI Taxonomy" id="297713"/>
    <lineage>
        <taxon>Eukaryota</taxon>
        <taxon>Fungi</taxon>
        <taxon>Dikarya</taxon>
        <taxon>Basidiomycota</taxon>
        <taxon>Agaricomycotina</taxon>
        <taxon>Agaricomycetes</taxon>
        <taxon>Agaricomycetidae</taxon>
        <taxon>Agaricales</taxon>
        <taxon>Marasmiineae</taxon>
        <taxon>Marasmiaceae</taxon>
        <taxon>Paramarasmius</taxon>
    </lineage>
</organism>
<evidence type="ECO:0000313" key="2">
    <source>
        <dbReference type="EMBL" id="KAK7052998.1"/>
    </source>
</evidence>
<keyword evidence="3" id="KW-1185">Reference proteome</keyword>